<protein>
    <submittedName>
        <fullName evidence="1">Uncharacterized protein</fullName>
    </submittedName>
</protein>
<dbReference type="AlphaFoldDB" id="A0A0M8ZWP2"/>
<organism evidence="1 2">
    <name type="scientific">Melipona quadrifasciata</name>
    <dbReference type="NCBI Taxonomy" id="166423"/>
    <lineage>
        <taxon>Eukaryota</taxon>
        <taxon>Metazoa</taxon>
        <taxon>Ecdysozoa</taxon>
        <taxon>Arthropoda</taxon>
        <taxon>Hexapoda</taxon>
        <taxon>Insecta</taxon>
        <taxon>Pterygota</taxon>
        <taxon>Neoptera</taxon>
        <taxon>Endopterygota</taxon>
        <taxon>Hymenoptera</taxon>
        <taxon>Apocrita</taxon>
        <taxon>Aculeata</taxon>
        <taxon>Apoidea</taxon>
        <taxon>Anthophila</taxon>
        <taxon>Apidae</taxon>
        <taxon>Melipona</taxon>
    </lineage>
</organism>
<proteinExistence type="predicted"/>
<evidence type="ECO:0000313" key="2">
    <source>
        <dbReference type="Proteomes" id="UP000053105"/>
    </source>
</evidence>
<accession>A0A0M8ZWP2</accession>
<dbReference type="EMBL" id="KQ435815">
    <property type="protein sequence ID" value="KOX72650.1"/>
    <property type="molecule type" value="Genomic_DNA"/>
</dbReference>
<reference evidence="1 2" key="1">
    <citation type="submission" date="2015-07" db="EMBL/GenBank/DDBJ databases">
        <title>The genome of Melipona quadrifasciata.</title>
        <authorList>
            <person name="Pan H."/>
            <person name="Kapheim K."/>
        </authorList>
    </citation>
    <scope>NUCLEOTIDE SEQUENCE [LARGE SCALE GENOMIC DNA]</scope>
    <source>
        <strain evidence="1">0111107301</strain>
        <tissue evidence="1">Whole body</tissue>
    </source>
</reference>
<gene>
    <name evidence="1" type="ORF">WN51_02486</name>
</gene>
<dbReference type="Proteomes" id="UP000053105">
    <property type="component" value="Unassembled WGS sequence"/>
</dbReference>
<name>A0A0M8ZWP2_9HYME</name>
<keyword evidence="2" id="KW-1185">Reference proteome</keyword>
<evidence type="ECO:0000313" key="1">
    <source>
        <dbReference type="EMBL" id="KOX72650.1"/>
    </source>
</evidence>
<sequence>MQDSSDSRRVNKVELSIAARKRIGRVYRGAELKAMHIASAVSRPPFGASLERNSSTALSIAGRCRNLRTRAHR</sequence>